<evidence type="ECO:0000259" key="1">
    <source>
        <dbReference type="Pfam" id="PF12697"/>
    </source>
</evidence>
<dbReference type="InterPro" id="IPR029058">
    <property type="entry name" value="AB_hydrolase_fold"/>
</dbReference>
<evidence type="ECO:0000313" key="2">
    <source>
        <dbReference type="EMBL" id="GAA4227618.1"/>
    </source>
</evidence>
<proteinExistence type="predicted"/>
<dbReference type="Proteomes" id="UP001501710">
    <property type="component" value="Unassembled WGS sequence"/>
</dbReference>
<sequence>MTTPEQPVIVLVHGAFAESASWNRVITRLHPEGLRVVAAGNPLRGLVSDGAYVRDIVNSVGGPVVLVGHSYGGMVVTQAAAGHPDVRALVYVGAFTPAQGESALELSAKFEGSTLGEALVAYPVASGGDEVRIADDKYHHQFCADLDAAEAALMAVTQRPVTQQALTDGLDVGEEPWRTKPSWFVFGERDLNIPAEAVRFMAERADGRVIREVPGASHAIAASQPDVVAATILDAVTATLH</sequence>
<dbReference type="Pfam" id="PF12697">
    <property type="entry name" value="Abhydrolase_6"/>
    <property type="match status" value="1"/>
</dbReference>
<dbReference type="RefSeq" id="WP_344892049.1">
    <property type="nucleotide sequence ID" value="NZ_BAABAS010000004.1"/>
</dbReference>
<dbReference type="InterPro" id="IPR052897">
    <property type="entry name" value="Sec-Metab_Biosynth_Hydrolase"/>
</dbReference>
<keyword evidence="2" id="KW-0378">Hydrolase</keyword>
<accession>A0ABP8BVK9</accession>
<reference evidence="3" key="1">
    <citation type="journal article" date="2019" name="Int. J. Syst. Evol. Microbiol.">
        <title>The Global Catalogue of Microorganisms (GCM) 10K type strain sequencing project: providing services to taxonomists for standard genome sequencing and annotation.</title>
        <authorList>
            <consortium name="The Broad Institute Genomics Platform"/>
            <consortium name="The Broad Institute Genome Sequencing Center for Infectious Disease"/>
            <person name="Wu L."/>
            <person name="Ma J."/>
        </authorList>
    </citation>
    <scope>NUCLEOTIDE SEQUENCE [LARGE SCALE GENOMIC DNA]</scope>
    <source>
        <strain evidence="3">JCM 17440</strain>
    </source>
</reference>
<feature type="domain" description="AB hydrolase-1" evidence="1">
    <location>
        <begin position="9"/>
        <end position="230"/>
    </location>
</feature>
<dbReference type="PANTHER" id="PTHR37017:SF11">
    <property type="entry name" value="ESTERASE_LIPASE_THIOESTERASE DOMAIN-CONTAINING PROTEIN"/>
    <property type="match status" value="1"/>
</dbReference>
<dbReference type="SUPFAM" id="SSF53474">
    <property type="entry name" value="alpha/beta-Hydrolases"/>
    <property type="match status" value="1"/>
</dbReference>
<gene>
    <name evidence="2" type="ORF">GCM10022254_15740</name>
</gene>
<dbReference type="InterPro" id="IPR000073">
    <property type="entry name" value="AB_hydrolase_1"/>
</dbReference>
<dbReference type="PANTHER" id="PTHR37017">
    <property type="entry name" value="AB HYDROLASE-1 DOMAIN-CONTAINING PROTEIN-RELATED"/>
    <property type="match status" value="1"/>
</dbReference>
<organism evidence="2 3">
    <name type="scientific">Actinomadura meridiana</name>
    <dbReference type="NCBI Taxonomy" id="559626"/>
    <lineage>
        <taxon>Bacteria</taxon>
        <taxon>Bacillati</taxon>
        <taxon>Actinomycetota</taxon>
        <taxon>Actinomycetes</taxon>
        <taxon>Streptosporangiales</taxon>
        <taxon>Thermomonosporaceae</taxon>
        <taxon>Actinomadura</taxon>
    </lineage>
</organism>
<name>A0ABP8BVK9_9ACTN</name>
<evidence type="ECO:0000313" key="3">
    <source>
        <dbReference type="Proteomes" id="UP001501710"/>
    </source>
</evidence>
<comment type="caution">
    <text evidence="2">The sequence shown here is derived from an EMBL/GenBank/DDBJ whole genome shotgun (WGS) entry which is preliminary data.</text>
</comment>
<protein>
    <submittedName>
        <fullName evidence="2">Alpha/beta hydrolase</fullName>
    </submittedName>
</protein>
<dbReference type="EMBL" id="BAABAS010000004">
    <property type="protein sequence ID" value="GAA4227618.1"/>
    <property type="molecule type" value="Genomic_DNA"/>
</dbReference>
<dbReference type="Gene3D" id="3.40.50.1820">
    <property type="entry name" value="alpha/beta hydrolase"/>
    <property type="match status" value="1"/>
</dbReference>
<keyword evidence="3" id="KW-1185">Reference proteome</keyword>
<dbReference type="GO" id="GO:0016787">
    <property type="term" value="F:hydrolase activity"/>
    <property type="evidence" value="ECO:0007669"/>
    <property type="project" value="UniProtKB-KW"/>
</dbReference>